<feature type="active site" description="Charge relay system" evidence="34">
    <location>
        <position position="231"/>
    </location>
</feature>
<evidence type="ECO:0000256" key="5">
    <source>
        <dbReference type="ARBA" id="ARBA00022692"/>
    </source>
</evidence>
<keyword evidence="37" id="KW-1185">Reference proteome</keyword>
<keyword evidence="9" id="KW-0443">Lipid metabolism</keyword>
<evidence type="ECO:0000256" key="15">
    <source>
        <dbReference type="ARBA" id="ARBA00047611"/>
    </source>
</evidence>
<feature type="active site" description="Charge relay system" evidence="34">
    <location>
        <position position="357"/>
    </location>
</feature>
<comment type="similarity">
    <text evidence="2">Belongs to the AB hydrolase superfamily. AB hydrolase 4 family.</text>
</comment>
<dbReference type="InterPro" id="IPR012020">
    <property type="entry name" value="ABHD4"/>
</dbReference>
<evidence type="ECO:0000256" key="18">
    <source>
        <dbReference type="ARBA" id="ARBA00050145"/>
    </source>
</evidence>
<evidence type="ECO:0000256" key="32">
    <source>
        <dbReference type="ARBA" id="ARBA00071303"/>
    </source>
</evidence>
<keyword evidence="6" id="KW-0378">Hydrolase</keyword>
<comment type="catalytic activity">
    <reaction evidence="23">
        <text>1-tetradecanoyl-2-(5Z,8Z,11Z,14Z-eicosatetraenoyl)-sn-glycero-3-phosphocholine + H2O = 2-(5Z,8Z,11Z,14Z)-eicosatetraenoyl-sn-glycero-3-phosphocholine + tetradecanoate + H(+)</text>
        <dbReference type="Rhea" id="RHEA:54396"/>
        <dbReference type="ChEBI" id="CHEBI:15377"/>
        <dbReference type="ChEBI" id="CHEBI:15378"/>
        <dbReference type="ChEBI" id="CHEBI:30807"/>
        <dbReference type="ChEBI" id="CHEBI:76079"/>
        <dbReference type="ChEBI" id="CHEBI:86102"/>
    </reaction>
    <physiologicalReaction direction="left-to-right" evidence="23">
        <dbReference type="Rhea" id="RHEA:54397"/>
    </physiologicalReaction>
</comment>
<comment type="catalytic activity">
    <reaction evidence="28">
        <text>1-octadecanoyl-2-octanoyl-sn-glycero-3-phosphocholine + H2O = 1-octadecanoyl-sn-glycero-3-phosphocholine + octanoate + H(+)</text>
        <dbReference type="Rhea" id="RHEA:54468"/>
        <dbReference type="ChEBI" id="CHEBI:15377"/>
        <dbReference type="ChEBI" id="CHEBI:15378"/>
        <dbReference type="ChEBI" id="CHEBI:25646"/>
        <dbReference type="ChEBI" id="CHEBI:73858"/>
        <dbReference type="ChEBI" id="CHEBI:138213"/>
    </reaction>
    <physiologicalReaction direction="left-to-right" evidence="28">
        <dbReference type="Rhea" id="RHEA:54469"/>
    </physiologicalReaction>
</comment>
<dbReference type="GO" id="GO:0047372">
    <property type="term" value="F:monoacylglycerol lipase activity"/>
    <property type="evidence" value="ECO:0007669"/>
    <property type="project" value="TreeGrafter"/>
</dbReference>
<comment type="subcellular location">
    <subcellularLocation>
        <location evidence="1">Membrane</location>
        <topology evidence="1">Single-pass type II membrane protein</topology>
    </subcellularLocation>
</comment>
<keyword evidence="7" id="KW-0735">Signal-anchor</keyword>
<evidence type="ECO:0000256" key="16">
    <source>
        <dbReference type="ARBA" id="ARBA00048288"/>
    </source>
</evidence>
<evidence type="ECO:0000256" key="33">
    <source>
        <dbReference type="ARBA" id="ARBA00082158"/>
    </source>
</evidence>
<comment type="catalytic activity">
    <reaction evidence="14">
        <text>a 1,2-diacyl-sn-glycero-3-phosphocholine + H2O = a 2-acyl-sn-glycero-3-phosphocholine + a fatty acid + H(+)</text>
        <dbReference type="Rhea" id="RHEA:18689"/>
        <dbReference type="ChEBI" id="CHEBI:15377"/>
        <dbReference type="ChEBI" id="CHEBI:15378"/>
        <dbReference type="ChEBI" id="CHEBI:28868"/>
        <dbReference type="ChEBI" id="CHEBI:57643"/>
        <dbReference type="ChEBI" id="CHEBI:57875"/>
        <dbReference type="EC" id="3.1.1.32"/>
    </reaction>
    <physiologicalReaction direction="left-to-right" evidence="14">
        <dbReference type="Rhea" id="RHEA:18690"/>
    </physiologicalReaction>
</comment>
<comment type="catalytic activity">
    <reaction evidence="13">
        <text>1-O-hexadecyl-2-acetyl-sn-glycero-3-phosphocholine + H2O = 1-O-hexadecyl-sn-glycero-3-phosphocholine + acetate + H(+)</text>
        <dbReference type="Rhea" id="RHEA:40479"/>
        <dbReference type="ChEBI" id="CHEBI:15377"/>
        <dbReference type="ChEBI" id="CHEBI:15378"/>
        <dbReference type="ChEBI" id="CHEBI:30089"/>
        <dbReference type="ChEBI" id="CHEBI:44811"/>
        <dbReference type="ChEBI" id="CHEBI:64496"/>
    </reaction>
    <physiologicalReaction direction="left-to-right" evidence="13">
        <dbReference type="Rhea" id="RHEA:40480"/>
    </physiologicalReaction>
</comment>
<dbReference type="EC" id="3.1.1.4" evidence="3"/>
<evidence type="ECO:0000256" key="24">
    <source>
        <dbReference type="ARBA" id="ARBA00051705"/>
    </source>
</evidence>
<comment type="catalytic activity">
    <reaction evidence="18">
        <text>1,2-ditetradecanoyl-sn-glycero-3-phosphocholine + H2O = 1-tetradecanoyl-sn-glycero-3-phosphocholine + tetradecanoate + H(+)</text>
        <dbReference type="Rhea" id="RHEA:54456"/>
        <dbReference type="ChEBI" id="CHEBI:15377"/>
        <dbReference type="ChEBI" id="CHEBI:15378"/>
        <dbReference type="ChEBI" id="CHEBI:30807"/>
        <dbReference type="ChEBI" id="CHEBI:45240"/>
        <dbReference type="ChEBI" id="CHEBI:64489"/>
    </reaction>
    <physiologicalReaction direction="left-to-right" evidence="18">
        <dbReference type="Rhea" id="RHEA:54457"/>
    </physiologicalReaction>
</comment>
<evidence type="ECO:0000256" key="10">
    <source>
        <dbReference type="ARBA" id="ARBA00023136"/>
    </source>
</evidence>
<dbReference type="GO" id="GO:0008126">
    <property type="term" value="F:acetylesterase activity"/>
    <property type="evidence" value="ECO:0007669"/>
    <property type="project" value="TreeGrafter"/>
</dbReference>
<evidence type="ECO:0000256" key="12">
    <source>
        <dbReference type="ARBA" id="ARBA00023422"/>
    </source>
</evidence>
<comment type="catalytic activity">
    <reaction evidence="30">
        <text>1,2-ditetradecanoyl-sn-glycero-3-phosphocholine + H2O = 2-tetradecanoyl-sn-glycero-3-phosphocholine + tetradecanoate + H(+)</text>
        <dbReference type="Rhea" id="RHEA:54404"/>
        <dbReference type="ChEBI" id="CHEBI:15377"/>
        <dbReference type="ChEBI" id="CHEBI:15378"/>
        <dbReference type="ChEBI" id="CHEBI:30807"/>
        <dbReference type="ChEBI" id="CHEBI:45240"/>
        <dbReference type="ChEBI" id="CHEBI:131738"/>
    </reaction>
    <physiologicalReaction direction="left-to-right" evidence="30">
        <dbReference type="Rhea" id="RHEA:54405"/>
    </physiologicalReaction>
</comment>
<dbReference type="GO" id="GO:0016020">
    <property type="term" value="C:membrane"/>
    <property type="evidence" value="ECO:0007669"/>
    <property type="project" value="UniProtKB-SubCell"/>
</dbReference>
<comment type="catalytic activity">
    <reaction evidence="29">
        <text>1-hexadecanoyl-2-nonadioyl-sn-glycero-3-phosphocholine + H2O = nonanedioate + 1-hexadecanoyl-sn-glycero-3-phosphocholine + H(+)</text>
        <dbReference type="Rhea" id="RHEA:41388"/>
        <dbReference type="ChEBI" id="CHEBI:15377"/>
        <dbReference type="ChEBI" id="CHEBI:15378"/>
        <dbReference type="ChEBI" id="CHEBI:72998"/>
        <dbReference type="ChEBI" id="CHEBI:78207"/>
        <dbReference type="ChEBI" id="CHEBI:78208"/>
    </reaction>
    <physiologicalReaction direction="left-to-right" evidence="29">
        <dbReference type="Rhea" id="RHEA:41389"/>
    </physiologicalReaction>
</comment>
<keyword evidence="8 35" id="KW-1133">Transmembrane helix</keyword>
<dbReference type="KEGG" id="pmrn:116941743"/>
<evidence type="ECO:0000256" key="26">
    <source>
        <dbReference type="ARBA" id="ARBA00052144"/>
    </source>
</evidence>
<dbReference type="RefSeq" id="XP_032809010.1">
    <property type="nucleotide sequence ID" value="XM_032953119.1"/>
</dbReference>
<comment type="catalytic activity">
    <reaction evidence="15">
        <text>1-hexadecanoyl-2-(5-oxopentanoyl)-sn-glycero-3-phosphocholine + H2O = 5-oxopentanoate + 1-hexadecanoyl-sn-glycero-3-phosphocholine + H(+)</text>
        <dbReference type="Rhea" id="RHEA:40483"/>
        <dbReference type="ChEBI" id="CHEBI:15377"/>
        <dbReference type="ChEBI" id="CHEBI:15378"/>
        <dbReference type="ChEBI" id="CHEBI:16120"/>
        <dbReference type="ChEBI" id="CHEBI:72998"/>
        <dbReference type="ChEBI" id="CHEBI:77890"/>
    </reaction>
    <physiologicalReaction direction="left-to-right" evidence="15">
        <dbReference type="Rhea" id="RHEA:40484"/>
    </physiologicalReaction>
</comment>
<evidence type="ECO:0000256" key="27">
    <source>
        <dbReference type="ARBA" id="ARBA00052588"/>
    </source>
</evidence>
<dbReference type="PIRSF" id="PIRSF005211">
    <property type="entry name" value="Ab_hydro_YheT"/>
    <property type="match status" value="1"/>
</dbReference>
<comment type="catalytic activity">
    <reaction evidence="20">
        <text>1-tetradecanoyl-2-(4Z,7Z,10Z,13Z,16Z,19Z-docosahexaenoyl)-sn-glycero-3-phosphocholine + H2O = 2-(4Z,7Z,10Z,13Z,16Z,19Z-docosahexaenoyl)-sn-glycero-3-phosphocholine + tetradecanoate + H(+)</text>
        <dbReference type="Rhea" id="RHEA:54400"/>
        <dbReference type="ChEBI" id="CHEBI:15377"/>
        <dbReference type="ChEBI" id="CHEBI:15378"/>
        <dbReference type="ChEBI" id="CHEBI:30807"/>
        <dbReference type="ChEBI" id="CHEBI:76085"/>
        <dbReference type="ChEBI" id="CHEBI:86162"/>
    </reaction>
    <physiologicalReaction direction="left-to-right" evidence="20">
        <dbReference type="Rhea" id="RHEA:54401"/>
    </physiologicalReaction>
</comment>
<organism evidence="37 38">
    <name type="scientific">Petromyzon marinus</name>
    <name type="common">Sea lamprey</name>
    <dbReference type="NCBI Taxonomy" id="7757"/>
    <lineage>
        <taxon>Eukaryota</taxon>
        <taxon>Metazoa</taxon>
        <taxon>Chordata</taxon>
        <taxon>Craniata</taxon>
        <taxon>Vertebrata</taxon>
        <taxon>Cyclostomata</taxon>
        <taxon>Hyperoartia</taxon>
        <taxon>Petromyzontiformes</taxon>
        <taxon>Petromyzontidae</taxon>
        <taxon>Petromyzon</taxon>
    </lineage>
</organism>
<evidence type="ECO:0000256" key="6">
    <source>
        <dbReference type="ARBA" id="ARBA00022801"/>
    </source>
</evidence>
<dbReference type="Pfam" id="PF00561">
    <property type="entry name" value="Abhydrolase_1"/>
    <property type="match status" value="1"/>
</dbReference>
<dbReference type="PROSITE" id="PS01133">
    <property type="entry name" value="UPF0017"/>
    <property type="match status" value="1"/>
</dbReference>
<dbReference type="Gene3D" id="3.40.50.1820">
    <property type="entry name" value="alpha/beta hydrolase"/>
    <property type="match status" value="1"/>
</dbReference>
<evidence type="ECO:0000256" key="21">
    <source>
        <dbReference type="ARBA" id="ARBA00050276"/>
    </source>
</evidence>
<evidence type="ECO:0000256" key="2">
    <source>
        <dbReference type="ARBA" id="ARBA00010884"/>
    </source>
</evidence>
<comment type="catalytic activity">
    <reaction evidence="17">
        <text>1-hexadecanoyl-2-glutaroyl-sn-glycero-3-phosphocholine + H2O = glutarate + 1-hexadecanoyl-sn-glycero-3-phosphocholine + H(+)</text>
        <dbReference type="Rhea" id="RHEA:41159"/>
        <dbReference type="ChEBI" id="CHEBI:15377"/>
        <dbReference type="ChEBI" id="CHEBI:15378"/>
        <dbReference type="ChEBI" id="CHEBI:30921"/>
        <dbReference type="ChEBI" id="CHEBI:72998"/>
        <dbReference type="ChEBI" id="CHEBI:77756"/>
    </reaction>
    <physiologicalReaction direction="left-to-right" evidence="17">
        <dbReference type="Rhea" id="RHEA:41160"/>
    </physiologicalReaction>
</comment>
<proteinExistence type="inferred from homology"/>
<evidence type="ECO:0000256" key="8">
    <source>
        <dbReference type="ARBA" id="ARBA00022989"/>
    </source>
</evidence>
<comment type="catalytic activity">
    <reaction evidence="12">
        <text>a 1,2-diacyl-sn-glycero-3-phosphocholine + H2O = a 1-acyl-sn-glycero-3-phosphocholine + a fatty acid + H(+)</text>
        <dbReference type="Rhea" id="RHEA:15801"/>
        <dbReference type="ChEBI" id="CHEBI:15377"/>
        <dbReference type="ChEBI" id="CHEBI:15378"/>
        <dbReference type="ChEBI" id="CHEBI:28868"/>
        <dbReference type="ChEBI" id="CHEBI:57643"/>
        <dbReference type="ChEBI" id="CHEBI:58168"/>
        <dbReference type="EC" id="3.1.1.4"/>
    </reaction>
    <physiologicalReaction direction="left-to-right" evidence="12">
        <dbReference type="Rhea" id="RHEA:15802"/>
    </physiologicalReaction>
</comment>
<comment type="catalytic activity">
    <reaction evidence="22">
        <text>1-octadecanoyl-2-pentanoyl-sn-glycero-3-phosphocholine + H2O = pentanoate + 1-octadecanoyl-sn-glycero-3-phosphocholine + H(+)</text>
        <dbReference type="Rhea" id="RHEA:54460"/>
        <dbReference type="ChEBI" id="CHEBI:15377"/>
        <dbReference type="ChEBI" id="CHEBI:15378"/>
        <dbReference type="ChEBI" id="CHEBI:31011"/>
        <dbReference type="ChEBI" id="CHEBI:73858"/>
        <dbReference type="ChEBI" id="CHEBI:138211"/>
    </reaction>
    <physiologicalReaction direction="left-to-right" evidence="22">
        <dbReference type="Rhea" id="RHEA:54461"/>
    </physiologicalReaction>
</comment>
<evidence type="ECO:0000256" key="17">
    <source>
        <dbReference type="ARBA" id="ARBA00048471"/>
    </source>
</evidence>
<comment type="catalytic activity">
    <reaction evidence="25">
        <text>1-octadecanoyl-2-acetyl-sn-glycero-3-phosphocholine + H2O = 1-octadecanoyl-sn-glycero-3-phosphocholine + acetate + H(+)</text>
        <dbReference type="Rhea" id="RHEA:54408"/>
        <dbReference type="ChEBI" id="CHEBI:15377"/>
        <dbReference type="ChEBI" id="CHEBI:15378"/>
        <dbReference type="ChEBI" id="CHEBI:30089"/>
        <dbReference type="ChEBI" id="CHEBI:73858"/>
        <dbReference type="ChEBI" id="CHEBI:75220"/>
    </reaction>
    <physiologicalReaction direction="left-to-right" evidence="25">
        <dbReference type="Rhea" id="RHEA:54409"/>
    </physiologicalReaction>
</comment>
<keyword evidence="4" id="KW-0719">Serine esterase</keyword>
<evidence type="ECO:0000256" key="25">
    <source>
        <dbReference type="ARBA" id="ARBA00052087"/>
    </source>
</evidence>
<dbReference type="GO" id="GO:0051793">
    <property type="term" value="P:medium-chain fatty acid catabolic process"/>
    <property type="evidence" value="ECO:0007669"/>
    <property type="project" value="TreeGrafter"/>
</dbReference>
<evidence type="ECO:0000259" key="36">
    <source>
        <dbReference type="Pfam" id="PF00561"/>
    </source>
</evidence>
<evidence type="ECO:0000256" key="23">
    <source>
        <dbReference type="ARBA" id="ARBA00051164"/>
    </source>
</evidence>
<dbReference type="PANTHER" id="PTHR10794:SF63">
    <property type="entry name" value="ALPHA_BETA HYDROLASE 1, ISOFORM A"/>
    <property type="match status" value="1"/>
</dbReference>
<evidence type="ECO:0000256" key="28">
    <source>
        <dbReference type="ARBA" id="ARBA00052747"/>
    </source>
</evidence>
<dbReference type="FunFam" id="3.40.50.1820:FF:000079">
    <property type="entry name" value="Abhydrolase domain-containing 3"/>
    <property type="match status" value="1"/>
</dbReference>
<evidence type="ECO:0000256" key="14">
    <source>
        <dbReference type="ARBA" id="ARBA00036688"/>
    </source>
</evidence>
<comment type="catalytic activity">
    <reaction evidence="16">
        <text>1-hexadecanoyl-2-(9-oxononanoyl)-sn-glycero-3-phosphocholine + H2O = 9-oxononanoate + 1-hexadecanoyl-sn-glycero-3-phosphocholine + H(+)</text>
        <dbReference type="Rhea" id="RHEA:41179"/>
        <dbReference type="ChEBI" id="CHEBI:15377"/>
        <dbReference type="ChEBI" id="CHEBI:15378"/>
        <dbReference type="ChEBI" id="CHEBI:61042"/>
        <dbReference type="ChEBI" id="CHEBI:72998"/>
        <dbReference type="ChEBI" id="CHEBI:77812"/>
    </reaction>
    <physiologicalReaction direction="left-to-right" evidence="16">
        <dbReference type="Rhea" id="RHEA:41180"/>
    </physiologicalReaction>
</comment>
<evidence type="ECO:0000256" key="35">
    <source>
        <dbReference type="SAM" id="Phobius"/>
    </source>
</evidence>
<comment type="function">
    <text evidence="31">Phospholipase that may play a role in phospholipids remodeling. May selectively cleave myristate (C14)-containing phosphatidylcholines through its predominant phospholipase 1 activity, cleaving preferentially acyl groups in sn1 position. In parallel, may have a minor phospholipase 2 activity acting on acyl groups in position sn2. In addition to (C14)-containing phosphatidylcholines, may also act on other medium-chain-containing and oxidatively truncated phospholipids.</text>
</comment>
<dbReference type="GO" id="GO:0008970">
    <property type="term" value="F:phospholipase A1 activity"/>
    <property type="evidence" value="ECO:0007669"/>
    <property type="project" value="UniProtKB-EC"/>
</dbReference>
<accession>A0AAJ7T260</accession>
<name>A0AAJ7T260_PETMA</name>
<dbReference type="Proteomes" id="UP001318040">
    <property type="component" value="Chromosome 12"/>
</dbReference>
<dbReference type="InterPro" id="IPR050960">
    <property type="entry name" value="AB_hydrolase_4_sf"/>
</dbReference>
<evidence type="ECO:0000256" key="13">
    <source>
        <dbReference type="ARBA" id="ARBA00023721"/>
    </source>
</evidence>
<evidence type="ECO:0000256" key="20">
    <source>
        <dbReference type="ARBA" id="ARBA00050195"/>
    </source>
</evidence>
<comment type="catalytic activity">
    <reaction evidence="26">
        <text>1-tetradecanoyl-2-(9Z,12Z-octadecadienoyl)-sn-glycero-3-phosphocholine + H2O = 2-(9Z,12Z-octadecadienoyl)-sn-glycero-3-phosphocholine + tetradecanoate + H(+)</text>
        <dbReference type="Rhea" id="RHEA:54388"/>
        <dbReference type="ChEBI" id="CHEBI:15377"/>
        <dbReference type="ChEBI" id="CHEBI:15378"/>
        <dbReference type="ChEBI" id="CHEBI:30807"/>
        <dbReference type="ChEBI" id="CHEBI:76084"/>
        <dbReference type="ChEBI" id="CHEBI:86094"/>
    </reaction>
    <physiologicalReaction direction="left-to-right" evidence="26">
        <dbReference type="Rhea" id="RHEA:54389"/>
    </physiologicalReaction>
</comment>
<dbReference type="SUPFAM" id="SSF53474">
    <property type="entry name" value="alpha/beta-Hydrolases"/>
    <property type="match status" value="1"/>
</dbReference>
<dbReference type="PANTHER" id="PTHR10794">
    <property type="entry name" value="ABHYDROLASE DOMAIN-CONTAINING PROTEIN"/>
    <property type="match status" value="1"/>
</dbReference>
<evidence type="ECO:0000256" key="9">
    <source>
        <dbReference type="ARBA" id="ARBA00023098"/>
    </source>
</evidence>
<comment type="catalytic activity">
    <reaction evidence="19">
        <text>1-octadecanoyl-2-nonanoyl-sn-glycero-3-phosphocholine + H2O = nonanoate + 1-octadecanoyl-sn-glycero-3-phosphocholine + H(+)</text>
        <dbReference type="Rhea" id="RHEA:54472"/>
        <dbReference type="ChEBI" id="CHEBI:15377"/>
        <dbReference type="ChEBI" id="CHEBI:15378"/>
        <dbReference type="ChEBI" id="CHEBI:32361"/>
        <dbReference type="ChEBI" id="CHEBI:73858"/>
        <dbReference type="ChEBI" id="CHEBI:138214"/>
    </reaction>
    <physiologicalReaction direction="left-to-right" evidence="19">
        <dbReference type="Rhea" id="RHEA:54473"/>
    </physiologicalReaction>
</comment>
<reference evidence="38" key="1">
    <citation type="submission" date="2025-08" db="UniProtKB">
        <authorList>
            <consortium name="RefSeq"/>
        </authorList>
    </citation>
    <scope>IDENTIFICATION</scope>
    <source>
        <tissue evidence="38">Sperm</tissue>
    </source>
</reference>
<evidence type="ECO:0000256" key="4">
    <source>
        <dbReference type="ARBA" id="ARBA00022487"/>
    </source>
</evidence>
<comment type="catalytic activity">
    <reaction evidence="27">
        <text>1-octadecanoyl-2-hexanoyl-sn-glycero-3-phosphocholine + H2O = hexanoate + 1-octadecanoyl-sn-glycero-3-phosphocholine + H(+)</text>
        <dbReference type="Rhea" id="RHEA:54464"/>
        <dbReference type="ChEBI" id="CHEBI:15377"/>
        <dbReference type="ChEBI" id="CHEBI:15378"/>
        <dbReference type="ChEBI" id="CHEBI:17120"/>
        <dbReference type="ChEBI" id="CHEBI:73858"/>
        <dbReference type="ChEBI" id="CHEBI:138212"/>
    </reaction>
    <physiologicalReaction direction="left-to-right" evidence="27">
        <dbReference type="Rhea" id="RHEA:54465"/>
    </physiologicalReaction>
</comment>
<sequence>MASDACAHGLLRRAGELLLLLPSEARAGPGEEKPAAAAAPLLPLLVLGAAAAAAAFAGFYLRRAAQRPMLVASAGFRRFLDDHCPMVREKFYPTFWCTDGRAQTLVRVLLKTPVPVHYRNELIRTADGGHISLDWADNDTSERHPDGATRPTLLLLPGLTGSSRESYMLYMVRTVLSMGYRCVVFNNRGFGGETLLTPRTFCAADTEDLEAVLDHVRSLLPDAPLVGTGVSLGGMLLLNYVSRSGSECRLSAVLTLSAAWDTFASCDSLERPLHWLLFNRFLTSNLRRTVHRHRDVLASKFDIEHIMKARTIREFDQRFTAPMFGFATIDDYYHAASPAHAVATIRVPVLCLNAADDPFSPMHAIPVEAARSNPRVALLVTSCGGHIGFLEGLVPRGRSYMDRVFAEFTRAALEHARELEELTGEGGAGCEGVEGVEGGCEGVEDDVWQRRRSLVH</sequence>
<evidence type="ECO:0000256" key="1">
    <source>
        <dbReference type="ARBA" id="ARBA00004606"/>
    </source>
</evidence>
<dbReference type="AlphaFoldDB" id="A0AAJ7T260"/>
<evidence type="ECO:0000256" key="31">
    <source>
        <dbReference type="ARBA" id="ARBA00059841"/>
    </source>
</evidence>
<dbReference type="GO" id="GO:0004623">
    <property type="term" value="F:phospholipase A2 activity"/>
    <property type="evidence" value="ECO:0007669"/>
    <property type="project" value="UniProtKB-EC"/>
</dbReference>
<dbReference type="InterPro" id="IPR000952">
    <property type="entry name" value="AB_hydrolase_4_CS"/>
</dbReference>
<evidence type="ECO:0000256" key="19">
    <source>
        <dbReference type="ARBA" id="ARBA00050182"/>
    </source>
</evidence>
<dbReference type="InterPro" id="IPR029058">
    <property type="entry name" value="AB_hydrolase_fold"/>
</dbReference>
<gene>
    <name evidence="38" type="primary">LOC116941743</name>
</gene>
<evidence type="ECO:0000256" key="30">
    <source>
        <dbReference type="ARBA" id="ARBA00052894"/>
    </source>
</evidence>
<dbReference type="GO" id="GO:0046470">
    <property type="term" value="P:phosphatidylcholine metabolic process"/>
    <property type="evidence" value="ECO:0007669"/>
    <property type="project" value="UniProtKB-ARBA"/>
</dbReference>
<protein>
    <recommendedName>
        <fullName evidence="32">Phospholipase ABHD3</fullName>
        <ecNumber evidence="3">3.1.1.4</ecNumber>
    </recommendedName>
    <alternativeName>
        <fullName evidence="33">Abhydrolase domain-containing protein 3</fullName>
    </alternativeName>
</protein>
<keyword evidence="11" id="KW-1208">Phospholipid metabolism</keyword>
<comment type="catalytic activity">
    <reaction evidence="24">
        <text>1-tetradecanoyl-2-(9Z,12Z-octadecadienoyl)-sn-glycero-3-phosphocholine + H2O = 1-tetradecanoyl-sn-glycero-3-phosphocholine + (9Z,12Z)-octadecadienoate + H(+)</text>
        <dbReference type="Rhea" id="RHEA:54392"/>
        <dbReference type="ChEBI" id="CHEBI:15377"/>
        <dbReference type="ChEBI" id="CHEBI:15378"/>
        <dbReference type="ChEBI" id="CHEBI:30245"/>
        <dbReference type="ChEBI" id="CHEBI:64489"/>
        <dbReference type="ChEBI" id="CHEBI:86094"/>
    </reaction>
    <physiologicalReaction direction="left-to-right" evidence="24">
        <dbReference type="Rhea" id="RHEA:54393"/>
    </physiologicalReaction>
</comment>
<evidence type="ECO:0000313" key="37">
    <source>
        <dbReference type="Proteomes" id="UP001318040"/>
    </source>
</evidence>
<evidence type="ECO:0000313" key="38">
    <source>
        <dbReference type="RefSeq" id="XP_032809010.1"/>
    </source>
</evidence>
<evidence type="ECO:0000256" key="34">
    <source>
        <dbReference type="PIRSR" id="PIRSR005211-1"/>
    </source>
</evidence>
<dbReference type="GeneID" id="116941743"/>
<evidence type="ECO:0000256" key="3">
    <source>
        <dbReference type="ARBA" id="ARBA00013278"/>
    </source>
</evidence>
<evidence type="ECO:0000256" key="11">
    <source>
        <dbReference type="ARBA" id="ARBA00023264"/>
    </source>
</evidence>
<keyword evidence="10 35" id="KW-0472">Membrane</keyword>
<dbReference type="InterPro" id="IPR000073">
    <property type="entry name" value="AB_hydrolase_1"/>
</dbReference>
<evidence type="ECO:0000256" key="22">
    <source>
        <dbReference type="ARBA" id="ARBA00050674"/>
    </source>
</evidence>
<comment type="catalytic activity">
    <reaction evidence="21">
        <text>1-O-hexadecyl-2-nonadioyl-sn-glycero-3-phosphocholine + H2O = nonanedioate + 1-O-hexadecyl-sn-glycero-3-phosphocholine + H(+)</text>
        <dbReference type="Rhea" id="RHEA:54552"/>
        <dbReference type="ChEBI" id="CHEBI:15377"/>
        <dbReference type="ChEBI" id="CHEBI:15378"/>
        <dbReference type="ChEBI" id="CHEBI:64496"/>
        <dbReference type="ChEBI" id="CHEBI:78208"/>
        <dbReference type="ChEBI" id="CHEBI:138269"/>
    </reaction>
    <physiologicalReaction direction="left-to-right" evidence="21">
        <dbReference type="Rhea" id="RHEA:54553"/>
    </physiologicalReaction>
</comment>
<feature type="domain" description="AB hydrolase-1" evidence="36">
    <location>
        <begin position="151"/>
        <end position="392"/>
    </location>
</feature>
<keyword evidence="5 35" id="KW-0812">Transmembrane</keyword>
<evidence type="ECO:0000256" key="29">
    <source>
        <dbReference type="ARBA" id="ARBA00052808"/>
    </source>
</evidence>
<dbReference type="GO" id="GO:0051792">
    <property type="term" value="P:medium-chain fatty acid biosynthetic process"/>
    <property type="evidence" value="ECO:0007669"/>
    <property type="project" value="TreeGrafter"/>
</dbReference>
<feature type="transmembrane region" description="Helical" evidence="35">
    <location>
        <begin position="41"/>
        <end position="61"/>
    </location>
</feature>
<evidence type="ECO:0000256" key="7">
    <source>
        <dbReference type="ARBA" id="ARBA00022968"/>
    </source>
</evidence>
<feature type="active site" description="Charge relay system" evidence="34">
    <location>
        <position position="386"/>
    </location>
</feature>